<dbReference type="InterPro" id="IPR004036">
    <property type="entry name" value="Endonuclease-III-like_CS2"/>
</dbReference>
<dbReference type="RefSeq" id="WP_042684467.1">
    <property type="nucleotide sequence ID" value="NZ_DUIH01000002.1"/>
</dbReference>
<comment type="catalytic activity">
    <reaction evidence="11">
        <text>Hydrolyzes mismatched double-stranded DNA and polynucleotides, releasing free thymine.</text>
        <dbReference type="EC" id="3.2.2.29"/>
    </reaction>
</comment>
<dbReference type="InterPro" id="IPR023170">
    <property type="entry name" value="HhH_base_excis_C"/>
</dbReference>
<evidence type="ECO:0000256" key="7">
    <source>
        <dbReference type="ARBA" id="ARBA00023014"/>
    </source>
</evidence>
<dbReference type="PIRSF" id="PIRSF001435">
    <property type="entry name" value="Nth"/>
    <property type="match status" value="1"/>
</dbReference>
<dbReference type="InterPro" id="IPR005759">
    <property type="entry name" value="Nth"/>
</dbReference>
<keyword evidence="9 12" id="KW-0456">Lyase</keyword>
<keyword evidence="12" id="KW-0238">DNA-binding</keyword>
<dbReference type="Gene3D" id="1.10.340.30">
    <property type="entry name" value="Hypothetical protein, domain 2"/>
    <property type="match status" value="1"/>
</dbReference>
<dbReference type="PANTHER" id="PTHR43286:SF1">
    <property type="entry name" value="ENDONUCLEASE III-LIKE PROTEIN 1"/>
    <property type="match status" value="1"/>
</dbReference>
<dbReference type="InterPro" id="IPR000445">
    <property type="entry name" value="HhH_motif"/>
</dbReference>
<dbReference type="PROSITE" id="PS01155">
    <property type="entry name" value="ENDONUCLEASE_III_2"/>
    <property type="match status" value="1"/>
</dbReference>
<keyword evidence="2 12" id="KW-0004">4Fe-4S</keyword>
<dbReference type="SMART" id="SM00525">
    <property type="entry name" value="FES"/>
    <property type="match status" value="1"/>
</dbReference>
<evidence type="ECO:0000256" key="3">
    <source>
        <dbReference type="ARBA" id="ARBA00022723"/>
    </source>
</evidence>
<dbReference type="PROSITE" id="PS00764">
    <property type="entry name" value="ENDONUCLEASE_III_1"/>
    <property type="match status" value="1"/>
</dbReference>
<evidence type="ECO:0000256" key="9">
    <source>
        <dbReference type="ARBA" id="ARBA00023239"/>
    </source>
</evidence>
<dbReference type="GO" id="GO:0046872">
    <property type="term" value="F:metal ion binding"/>
    <property type="evidence" value="ECO:0007669"/>
    <property type="project" value="UniProtKB-KW"/>
</dbReference>
<comment type="catalytic activity">
    <reaction evidence="12">
        <text>2'-deoxyribonucleotide-(2'-deoxyribose 5'-phosphate)-2'-deoxyribonucleotide-DNA = a 3'-end 2'-deoxyribonucleotide-(2,3-dehydro-2,3-deoxyribose 5'-phosphate)-DNA + a 5'-end 5'-phospho-2'-deoxyribonucleoside-DNA + H(+)</text>
        <dbReference type="Rhea" id="RHEA:66592"/>
        <dbReference type="Rhea" id="RHEA-COMP:13180"/>
        <dbReference type="Rhea" id="RHEA-COMP:16897"/>
        <dbReference type="Rhea" id="RHEA-COMP:17067"/>
        <dbReference type="ChEBI" id="CHEBI:15378"/>
        <dbReference type="ChEBI" id="CHEBI:136412"/>
        <dbReference type="ChEBI" id="CHEBI:157695"/>
        <dbReference type="ChEBI" id="CHEBI:167181"/>
        <dbReference type="EC" id="4.2.99.18"/>
    </reaction>
</comment>
<comment type="cofactor">
    <cofactor evidence="12">
        <name>[4Fe-4S] cluster</name>
        <dbReference type="ChEBI" id="CHEBI:49883"/>
    </cofactor>
    <text evidence="12">Binds 1 [4Fe-4S] cluster.</text>
</comment>
<evidence type="ECO:0000256" key="8">
    <source>
        <dbReference type="ARBA" id="ARBA00023204"/>
    </source>
</evidence>
<keyword evidence="10 12" id="KW-0326">Glycosidase</keyword>
<name>A0A832VWL6_9EURY</name>
<dbReference type="GO" id="GO:0006285">
    <property type="term" value="P:base-excision repair, AP site formation"/>
    <property type="evidence" value="ECO:0007669"/>
    <property type="project" value="TreeGrafter"/>
</dbReference>
<keyword evidence="14" id="KW-0540">Nuclease</keyword>
<dbReference type="Pfam" id="PF00730">
    <property type="entry name" value="HhH-GPD"/>
    <property type="match status" value="1"/>
</dbReference>
<dbReference type="GO" id="GO:0141016">
    <property type="term" value="F:G/T mismatch-specific thymine-DNA glycosylase activity"/>
    <property type="evidence" value="ECO:0007669"/>
    <property type="project" value="UniProtKB-EC"/>
</dbReference>
<evidence type="ECO:0000256" key="12">
    <source>
        <dbReference type="HAMAP-Rule" id="MF_00942"/>
    </source>
</evidence>
<dbReference type="GO" id="GO:0006289">
    <property type="term" value="P:nucleotide-excision repair"/>
    <property type="evidence" value="ECO:0007669"/>
    <property type="project" value="TreeGrafter"/>
</dbReference>
<keyword evidence="8 12" id="KW-0234">DNA repair</keyword>
<feature type="binding site" evidence="12">
    <location>
        <position position="202"/>
    </location>
    <ligand>
        <name>[4Fe-4S] cluster</name>
        <dbReference type="ChEBI" id="CHEBI:49883"/>
    </ligand>
</feature>
<feature type="binding site" evidence="12">
    <location>
        <position position="186"/>
    </location>
    <ligand>
        <name>[4Fe-4S] cluster</name>
        <dbReference type="ChEBI" id="CHEBI:49883"/>
    </ligand>
</feature>
<organism evidence="14 15">
    <name type="scientific">Methermicoccus shengliensis</name>
    <dbReference type="NCBI Taxonomy" id="660064"/>
    <lineage>
        <taxon>Archaea</taxon>
        <taxon>Methanobacteriati</taxon>
        <taxon>Methanobacteriota</taxon>
        <taxon>Stenosarchaea group</taxon>
        <taxon>Methanomicrobia</taxon>
        <taxon>Methanosarcinales</taxon>
        <taxon>Methermicoccaceae</taxon>
        <taxon>Methermicoccus</taxon>
    </lineage>
</organism>
<dbReference type="SUPFAM" id="SSF48150">
    <property type="entry name" value="DNA-glycosylase"/>
    <property type="match status" value="1"/>
</dbReference>
<comment type="function">
    <text evidence="12">DNA repair enzyme that has both DNA N-glycosylase activity and AP-lyase activity. The DNA N-glycosylase activity releases various damaged pyrimidines from DNA by cleaving the N-glycosidic bond, leaving an AP (apurinic/apyrimidinic) site. The AP-lyase activity cleaves the phosphodiester bond 3' to the AP site by a beta-elimination, leaving a 3'-terminal unsaturated sugar and a product with a terminal 5'-phosphate.</text>
</comment>
<evidence type="ECO:0000313" key="14">
    <source>
        <dbReference type="EMBL" id="HIH69137.1"/>
    </source>
</evidence>
<dbReference type="GO" id="GO:0140078">
    <property type="term" value="F:class I DNA-(apurinic or apyrimidinic site) endonuclease activity"/>
    <property type="evidence" value="ECO:0007669"/>
    <property type="project" value="UniProtKB-EC"/>
</dbReference>
<evidence type="ECO:0000256" key="11">
    <source>
        <dbReference type="ARBA" id="ARBA00052915"/>
    </source>
</evidence>
<accession>A0A832VWL6</accession>
<evidence type="ECO:0000256" key="6">
    <source>
        <dbReference type="ARBA" id="ARBA00023004"/>
    </source>
</evidence>
<sequence>MLAELERVNKVLDILFERYVHECFTDEPFRVLVSTILSQRTTDANTHAATKRLLSEYPSAHELAMADVAHVEELIRAAGMFRIKARRLIEVAHILVSEYGGKVPDSEEGLLSLPGVGRKTANCVLAYGFGRDVIAVDTHVHRISNRLGIVHSSTPEQTEGQLMERVQRRYWRCYNIVFVRFGQTICRPTRPRCGVCPVESMCPSSTHH</sequence>
<dbReference type="HAMAP" id="MF_00942">
    <property type="entry name" value="Nth"/>
    <property type="match status" value="1"/>
</dbReference>
<keyword evidence="4 12" id="KW-0227">DNA damage</keyword>
<keyword evidence="3 12" id="KW-0479">Metal-binding</keyword>
<evidence type="ECO:0000256" key="4">
    <source>
        <dbReference type="ARBA" id="ARBA00022763"/>
    </source>
</evidence>
<dbReference type="GO" id="GO:0000703">
    <property type="term" value="F:oxidized pyrimidine nucleobase lesion DNA N-glycosylase activity"/>
    <property type="evidence" value="ECO:0007669"/>
    <property type="project" value="TreeGrafter"/>
</dbReference>
<evidence type="ECO:0000313" key="15">
    <source>
        <dbReference type="Proteomes" id="UP000600363"/>
    </source>
</evidence>
<gene>
    <name evidence="12" type="primary">nth</name>
    <name evidence="14" type="ORF">HA299_00710</name>
</gene>
<feature type="domain" description="HhH-GPD" evidence="13">
    <location>
        <begin position="37"/>
        <end position="184"/>
    </location>
</feature>
<keyword evidence="7 12" id="KW-0411">Iron-sulfur</keyword>
<dbReference type="InterPro" id="IPR011257">
    <property type="entry name" value="DNA_glycosylase"/>
</dbReference>
<evidence type="ECO:0000259" key="13">
    <source>
        <dbReference type="SMART" id="SM00478"/>
    </source>
</evidence>
<dbReference type="EC" id="4.2.99.18" evidence="12"/>
<evidence type="ECO:0000256" key="10">
    <source>
        <dbReference type="ARBA" id="ARBA00023295"/>
    </source>
</evidence>
<evidence type="ECO:0000256" key="1">
    <source>
        <dbReference type="ARBA" id="ARBA00008343"/>
    </source>
</evidence>
<dbReference type="InterPro" id="IPR003265">
    <property type="entry name" value="HhH-GPD_domain"/>
</dbReference>
<dbReference type="PANTHER" id="PTHR43286">
    <property type="entry name" value="ENDONUCLEASE III-LIKE PROTEIN 1"/>
    <property type="match status" value="1"/>
</dbReference>
<dbReference type="SMART" id="SM00478">
    <property type="entry name" value="ENDO3c"/>
    <property type="match status" value="1"/>
</dbReference>
<comment type="caution">
    <text evidence="14">The sequence shown here is derived from an EMBL/GenBank/DDBJ whole genome shotgun (WGS) entry which is preliminary data.</text>
</comment>
<proteinExistence type="inferred from homology"/>
<evidence type="ECO:0000256" key="2">
    <source>
        <dbReference type="ARBA" id="ARBA00022485"/>
    </source>
</evidence>
<feature type="binding site" evidence="12">
    <location>
        <position position="193"/>
    </location>
    <ligand>
        <name>[4Fe-4S] cluster</name>
        <dbReference type="ChEBI" id="CHEBI:49883"/>
    </ligand>
</feature>
<comment type="similarity">
    <text evidence="1 12">Belongs to the Nth/MutY family.</text>
</comment>
<feature type="binding site" evidence="12">
    <location>
        <position position="196"/>
    </location>
    <ligand>
        <name>[4Fe-4S] cluster</name>
        <dbReference type="ChEBI" id="CHEBI:49883"/>
    </ligand>
</feature>
<dbReference type="FunFam" id="1.10.340.30:FF:000001">
    <property type="entry name" value="Endonuclease III"/>
    <property type="match status" value="1"/>
</dbReference>
<keyword evidence="14" id="KW-0255">Endonuclease</keyword>
<keyword evidence="5 12" id="KW-0378">Hydrolase</keyword>
<dbReference type="GO" id="GO:0051539">
    <property type="term" value="F:4 iron, 4 sulfur cluster binding"/>
    <property type="evidence" value="ECO:0007669"/>
    <property type="project" value="UniProtKB-UniRule"/>
</dbReference>
<dbReference type="InterPro" id="IPR004035">
    <property type="entry name" value="Endouclease-III_FeS-bd_BS"/>
</dbReference>
<dbReference type="Proteomes" id="UP000600363">
    <property type="component" value="Unassembled WGS sequence"/>
</dbReference>
<keyword evidence="6 12" id="KW-0408">Iron</keyword>
<protein>
    <recommendedName>
        <fullName evidence="12">Endonuclease III</fullName>
        <ecNumber evidence="12">4.2.99.18</ecNumber>
    </recommendedName>
    <alternativeName>
        <fullName evidence="12">DNA-(apurinic or apyrimidinic site) lyase</fullName>
    </alternativeName>
</protein>
<dbReference type="InterPro" id="IPR003651">
    <property type="entry name" value="Endonuclease3_FeS-loop_motif"/>
</dbReference>
<dbReference type="CDD" id="cd00056">
    <property type="entry name" value="ENDO3c"/>
    <property type="match status" value="1"/>
</dbReference>
<dbReference type="EMBL" id="DUIH01000002">
    <property type="protein sequence ID" value="HIH69137.1"/>
    <property type="molecule type" value="Genomic_DNA"/>
</dbReference>
<reference evidence="14" key="1">
    <citation type="journal article" date="2020" name="bioRxiv">
        <title>A rank-normalized archaeal taxonomy based on genome phylogeny resolves widespread incomplete and uneven classifications.</title>
        <authorList>
            <person name="Rinke C."/>
            <person name="Chuvochina M."/>
            <person name="Mussig A.J."/>
            <person name="Chaumeil P.-A."/>
            <person name="Waite D.W."/>
            <person name="Whitman W.B."/>
            <person name="Parks D.H."/>
            <person name="Hugenholtz P."/>
        </authorList>
    </citation>
    <scope>NUCLEOTIDE SEQUENCE</scope>
    <source>
        <strain evidence="14">UBA12518</strain>
    </source>
</reference>
<dbReference type="AlphaFoldDB" id="A0A832VWL6"/>
<dbReference type="Gene3D" id="1.10.1670.10">
    <property type="entry name" value="Helix-hairpin-Helix base-excision DNA repair enzymes (C-terminal)"/>
    <property type="match status" value="1"/>
</dbReference>
<dbReference type="GO" id="GO:0003677">
    <property type="term" value="F:DNA binding"/>
    <property type="evidence" value="ECO:0007669"/>
    <property type="project" value="UniProtKB-UniRule"/>
</dbReference>
<evidence type="ECO:0000256" key="5">
    <source>
        <dbReference type="ARBA" id="ARBA00022801"/>
    </source>
</evidence>
<dbReference type="Pfam" id="PF00633">
    <property type="entry name" value="HHH"/>
    <property type="match status" value="1"/>
</dbReference>